<feature type="coiled-coil region" evidence="2">
    <location>
        <begin position="525"/>
        <end position="552"/>
    </location>
</feature>
<accession>A5VW45</accession>
<dbReference type="GO" id="GO:0006270">
    <property type="term" value="P:DNA replication initiation"/>
    <property type="evidence" value="ECO:0007669"/>
    <property type="project" value="InterPro"/>
</dbReference>
<dbReference type="SUPFAM" id="SSF46785">
    <property type="entry name" value="Winged helix' DNA-binding domain"/>
    <property type="match status" value="1"/>
</dbReference>
<dbReference type="RefSeq" id="WP_011950375.1">
    <property type="nucleotide sequence ID" value="NC_009506.1"/>
</dbReference>
<dbReference type="HOGENOM" id="CLU_485519_0_0_0"/>
<evidence type="ECO:0000256" key="2">
    <source>
        <dbReference type="SAM" id="Coils"/>
    </source>
</evidence>
<evidence type="ECO:0000313" key="4">
    <source>
        <dbReference type="EMBL" id="ABQ59636.1"/>
    </source>
</evidence>
<proteinExistence type="inferred from homology"/>
<feature type="coiled-coil region" evidence="2">
    <location>
        <begin position="49"/>
        <end position="76"/>
    </location>
</feature>
<dbReference type="EMBL" id="CP000710">
    <property type="protein sequence ID" value="ABQ59636.1"/>
    <property type="molecule type" value="Genomic_DNA"/>
</dbReference>
<protein>
    <submittedName>
        <fullName evidence="4">Possible replication protein</fullName>
    </submittedName>
</protein>
<evidence type="ECO:0000313" key="5">
    <source>
        <dbReference type="Proteomes" id="UP000001921"/>
    </source>
</evidence>
<dbReference type="InterPro" id="IPR036390">
    <property type="entry name" value="WH_DNA-bd_sf"/>
</dbReference>
<dbReference type="AlphaFoldDB" id="A5VW45"/>
<reference evidence="4 5" key="1">
    <citation type="journal article" date="2007" name="PLoS ONE">
        <title>Genome sequence of Fusobacterium nucleatum subspecies polymorphum - a genetically tractable fusobacterium.</title>
        <authorList>
            <person name="Karpathy S.E."/>
            <person name="Xiang Q."/>
            <person name="Gioia J."/>
            <person name="Jiang H."/>
            <person name="Liu Y."/>
            <person name="Petrosino J.F."/>
            <person name="Yerrapragada S."/>
            <person name="Fox G.E."/>
            <person name="Kinder Haake S."/>
            <person name="Weinstock G.M."/>
            <person name="Highlander S.K."/>
        </authorList>
    </citation>
    <scope>NUCLEOTIDE SEQUENCE [LARGE SCALE GENOMIC DNA]</scope>
    <source>
        <strain evidence="4 5">ATCC 10953</strain>
        <plasmid evidence="4 5">pFN3</plasmid>
    </source>
</reference>
<keyword evidence="2" id="KW-0175">Coiled coil</keyword>
<sequence>MKKKDDDLIIVSKDFINLRYGYFKSVEILLFYRILLAGKNLKKDNNVIIEDFSIVQKDLEIKAKDLKKEIFAIQDNFLRTKIKYANRNGVGTVALFEGIYNNIKDNTIEAILTSRGKEFLQNLSDGYIRFLFTDVLKFKSKYSRLILPHLMNVSHLRKFIVNKEKLLEIFEIEEKDGYNNLSNFNRVVLKAVKSDLKDIFEDFKITKNKEGRTIKEYIFTWSNNFNFKKDFSKEEETIDYTDEIIEKSSAELTELTELTAEETIKKFIKENIPTLNYKSIQKNIKNRLENGETPEEIIAFIKRNWHRAIDDDKYKSKIGILKKALEENFELNLTKEEIQREKNILNGKTIVKKEVKVIKSDWDTPNSSKAEEKEEEKKEVVKEKKIEIISYKEYLERKEIELKKIIEKTKTGDKKLDLALRKMNFFLVFKGKIQVNLTKTEYEQETENLKKYFQVSLEIIKQEVERIFIITKEKEEEVKEETKVAVAEVVEKNNAIDEEAILKKVSKSLLENATEIKGNDTLSKEERKEKLLKMLRENIELLEKETEEADQFDDIASIFKK</sequence>
<dbReference type="Pfam" id="PF01051">
    <property type="entry name" value="Rep3_N"/>
    <property type="match status" value="1"/>
</dbReference>
<organism evidence="4 5">
    <name type="scientific">Fusobacterium polymorphum ATCC 10953</name>
    <dbReference type="NCBI Taxonomy" id="393480"/>
    <lineage>
        <taxon>Bacteria</taxon>
        <taxon>Fusobacteriati</taxon>
        <taxon>Fusobacteriota</taxon>
        <taxon>Fusobacteriia</taxon>
        <taxon>Fusobacteriales</taxon>
        <taxon>Fusobacteriaceae</taxon>
        <taxon>Fusobacterium</taxon>
    </lineage>
</organism>
<dbReference type="GO" id="GO:0003887">
    <property type="term" value="F:DNA-directed DNA polymerase activity"/>
    <property type="evidence" value="ECO:0007669"/>
    <property type="project" value="InterPro"/>
</dbReference>
<dbReference type="Proteomes" id="UP000001921">
    <property type="component" value="Plasmid pFN3"/>
</dbReference>
<gene>
    <name evidence="4" type="ORF">FNP_pFN3g01</name>
</gene>
<evidence type="ECO:0000256" key="1">
    <source>
        <dbReference type="ARBA" id="ARBA00038283"/>
    </source>
</evidence>
<name>A5VW45_FUSNP</name>
<feature type="domain" description="Initiator Rep protein WH1" evidence="3">
    <location>
        <begin position="10"/>
        <end position="150"/>
    </location>
</feature>
<comment type="similarity">
    <text evidence="1">Belongs to the initiator RepB protein family.</text>
</comment>
<keyword evidence="4" id="KW-0614">Plasmid</keyword>
<geneLocation type="plasmid" evidence="4 5">
    <name>pFN3</name>
</geneLocation>
<dbReference type="Pfam" id="PF21205">
    <property type="entry name" value="Rep3_C"/>
    <property type="match status" value="1"/>
</dbReference>
<dbReference type="InterPro" id="IPR000525">
    <property type="entry name" value="Initiator_Rep_WH1"/>
</dbReference>
<evidence type="ECO:0000259" key="3">
    <source>
        <dbReference type="Pfam" id="PF01051"/>
    </source>
</evidence>